<evidence type="ECO:0000313" key="3">
    <source>
        <dbReference type="Ensembl" id="ENSPCLP00000022962.1"/>
    </source>
</evidence>
<dbReference type="GO" id="GO:0006644">
    <property type="term" value="P:phospholipid metabolic process"/>
    <property type="evidence" value="ECO:0007669"/>
    <property type="project" value="InterPro"/>
</dbReference>
<accession>A0A669QQG9</accession>
<keyword evidence="1" id="KW-1015">Disulfide bond</keyword>
<dbReference type="Ensembl" id="ENSPCLT00000031923.1">
    <property type="protein sequence ID" value="ENSPCLP00000022962.1"/>
    <property type="gene ID" value="ENSPCLG00000020288.1"/>
</dbReference>
<dbReference type="PROSITE" id="PS00119">
    <property type="entry name" value="PA2_ASP"/>
    <property type="match status" value="1"/>
</dbReference>
<dbReference type="Gene3D" id="1.20.90.10">
    <property type="entry name" value="Phospholipase A2 domain"/>
    <property type="match status" value="1"/>
</dbReference>
<dbReference type="SMART" id="SM00085">
    <property type="entry name" value="PA2c"/>
    <property type="match status" value="1"/>
</dbReference>
<keyword evidence="4" id="KW-1185">Reference proteome</keyword>
<feature type="domain" description="Phospholipase A2-like central" evidence="2">
    <location>
        <begin position="6"/>
        <end position="101"/>
    </location>
</feature>
<dbReference type="InterPro" id="IPR033112">
    <property type="entry name" value="PLA2_Asp_AS"/>
</dbReference>
<evidence type="ECO:0000256" key="1">
    <source>
        <dbReference type="ARBA" id="ARBA00023157"/>
    </source>
</evidence>
<dbReference type="Proteomes" id="UP000472261">
    <property type="component" value="Unplaced"/>
</dbReference>
<dbReference type="InterPro" id="IPR036444">
    <property type="entry name" value="PLipase_A2_dom_sf"/>
</dbReference>
<name>A0A669QQG9_PHACC</name>
<proteinExistence type="predicted"/>
<dbReference type="SUPFAM" id="SSF48619">
    <property type="entry name" value="Phospholipase A2, PLA2"/>
    <property type="match status" value="1"/>
</dbReference>
<sequence>MSPCHALCHCAFLVWKEWGYRSCGLSGEHGTAVPHSCSAMAEWGNTWRGTARSSDRPPSPPGSNNECEMLVCNCDRTAAMCFAKAPYNPAHLHLNKEKYCSS</sequence>
<protein>
    <recommendedName>
        <fullName evidence="2">Phospholipase A2-like central domain-containing protein</fullName>
    </recommendedName>
</protein>
<evidence type="ECO:0000313" key="4">
    <source>
        <dbReference type="Proteomes" id="UP000472261"/>
    </source>
</evidence>
<dbReference type="AlphaFoldDB" id="A0A669QQG9"/>
<dbReference type="GO" id="GO:0004623">
    <property type="term" value="F:phospholipase A2 activity"/>
    <property type="evidence" value="ECO:0007669"/>
    <property type="project" value="InterPro"/>
</dbReference>
<dbReference type="InterPro" id="IPR016090">
    <property type="entry name" value="PLA2-like_dom"/>
</dbReference>
<reference evidence="3" key="2">
    <citation type="submission" date="2025-09" db="UniProtKB">
        <authorList>
            <consortium name="Ensembl"/>
        </authorList>
    </citation>
    <scope>IDENTIFICATION</scope>
</reference>
<reference evidence="3" key="1">
    <citation type="submission" date="2025-08" db="UniProtKB">
        <authorList>
            <consortium name="Ensembl"/>
        </authorList>
    </citation>
    <scope>IDENTIFICATION</scope>
</reference>
<evidence type="ECO:0000259" key="2">
    <source>
        <dbReference type="SMART" id="SM00085"/>
    </source>
</evidence>
<organism evidence="3 4">
    <name type="scientific">Phasianus colchicus</name>
    <name type="common">Common pheasant</name>
    <dbReference type="NCBI Taxonomy" id="9054"/>
    <lineage>
        <taxon>Eukaryota</taxon>
        <taxon>Metazoa</taxon>
        <taxon>Chordata</taxon>
        <taxon>Craniata</taxon>
        <taxon>Vertebrata</taxon>
        <taxon>Euteleostomi</taxon>
        <taxon>Archelosauria</taxon>
        <taxon>Archosauria</taxon>
        <taxon>Dinosauria</taxon>
        <taxon>Saurischia</taxon>
        <taxon>Theropoda</taxon>
        <taxon>Coelurosauria</taxon>
        <taxon>Aves</taxon>
        <taxon>Neognathae</taxon>
        <taxon>Galloanserae</taxon>
        <taxon>Galliformes</taxon>
        <taxon>Phasianidae</taxon>
        <taxon>Phasianinae</taxon>
        <taxon>Phasianus</taxon>
    </lineage>
</organism>
<dbReference type="GO" id="GO:0050482">
    <property type="term" value="P:arachidonate secretion"/>
    <property type="evidence" value="ECO:0007669"/>
    <property type="project" value="InterPro"/>
</dbReference>